<dbReference type="PANTHER" id="PTHR42760:SF124">
    <property type="entry name" value="SHORT-CHAIN DEHYDROGENASE_REDUCTASE"/>
    <property type="match status" value="1"/>
</dbReference>
<dbReference type="PRINTS" id="PR00081">
    <property type="entry name" value="GDHRDH"/>
</dbReference>
<evidence type="ECO:0000313" key="3">
    <source>
        <dbReference type="EMBL" id="KXJ85707.1"/>
    </source>
</evidence>
<dbReference type="InterPro" id="IPR002347">
    <property type="entry name" value="SDR_fam"/>
</dbReference>
<name>A0A136IL49_9PEZI</name>
<comment type="similarity">
    <text evidence="1">Belongs to the short-chain dehydrogenases/reductases (SDR) family.</text>
</comment>
<gene>
    <name evidence="3" type="ORF">Micbo1qcDRAFT_153938</name>
</gene>
<dbReference type="PRINTS" id="PR00080">
    <property type="entry name" value="SDRFAMILY"/>
</dbReference>
<dbReference type="Pfam" id="PF13561">
    <property type="entry name" value="adh_short_C2"/>
    <property type="match status" value="1"/>
</dbReference>
<dbReference type="EMBL" id="KQ964276">
    <property type="protein sequence ID" value="KXJ85707.1"/>
    <property type="molecule type" value="Genomic_DNA"/>
</dbReference>
<dbReference type="InParanoid" id="A0A136IL49"/>
<dbReference type="SUPFAM" id="SSF51735">
    <property type="entry name" value="NAD(P)-binding Rossmann-fold domains"/>
    <property type="match status" value="1"/>
</dbReference>
<dbReference type="AlphaFoldDB" id="A0A136IL49"/>
<dbReference type="NCBIfam" id="NF005559">
    <property type="entry name" value="PRK07231.1"/>
    <property type="match status" value="1"/>
</dbReference>
<evidence type="ECO:0000256" key="2">
    <source>
        <dbReference type="ARBA" id="ARBA00022857"/>
    </source>
</evidence>
<dbReference type="FunFam" id="3.40.50.720:FF:000084">
    <property type="entry name" value="Short-chain dehydrogenase reductase"/>
    <property type="match status" value="1"/>
</dbReference>
<proteinExistence type="inferred from homology"/>
<evidence type="ECO:0000256" key="1">
    <source>
        <dbReference type="ARBA" id="ARBA00006484"/>
    </source>
</evidence>
<dbReference type="GO" id="GO:0016616">
    <property type="term" value="F:oxidoreductase activity, acting on the CH-OH group of donors, NAD or NADP as acceptor"/>
    <property type="evidence" value="ECO:0007669"/>
    <property type="project" value="TreeGrafter"/>
</dbReference>
<keyword evidence="2" id="KW-0521">NADP</keyword>
<dbReference type="Gene3D" id="3.40.50.720">
    <property type="entry name" value="NAD(P)-binding Rossmann-like Domain"/>
    <property type="match status" value="1"/>
</dbReference>
<keyword evidence="4" id="KW-1185">Reference proteome</keyword>
<dbReference type="PANTHER" id="PTHR42760">
    <property type="entry name" value="SHORT-CHAIN DEHYDROGENASES/REDUCTASES FAMILY MEMBER"/>
    <property type="match status" value="1"/>
</dbReference>
<sequence>MTTQRLLNKVAIITGSSSGLGRSIALAYAREGAHVVCADLRPNARPHVAAETEVATDETIRQSGARAIFVKTDVSSATDVEGLVKRAVEEYGRIDILVNNAGISLEAGRAPMRIHETPDDVWDTTMAVNVRSVFLATKAVVAQMLRQEPHTATSGGQHRGWIINLASIYGLVGGRRNISYAASKAAVVNITRQVALDYAEDKIHCNAICPGFVKTAIYAETTQNLASEEDVIGMHPWGSVGAPQDIAGAAVFLASDEAGWITGIALPVDGGYTAQ</sequence>
<reference evidence="4" key="1">
    <citation type="submission" date="2016-02" db="EMBL/GenBank/DDBJ databases">
        <title>Draft genome sequence of Microdochium bolleyi, a fungal endophyte of beachgrass.</title>
        <authorList>
            <consortium name="DOE Joint Genome Institute"/>
            <person name="David A.S."/>
            <person name="May G."/>
            <person name="Haridas S."/>
            <person name="Lim J."/>
            <person name="Wang M."/>
            <person name="Labutti K."/>
            <person name="Lipzen A."/>
            <person name="Barry K."/>
            <person name="Grigoriev I.V."/>
        </authorList>
    </citation>
    <scope>NUCLEOTIDE SEQUENCE [LARGE SCALE GENOMIC DNA]</scope>
    <source>
        <strain evidence="4">J235TASD1</strain>
    </source>
</reference>
<evidence type="ECO:0000313" key="4">
    <source>
        <dbReference type="Proteomes" id="UP000070501"/>
    </source>
</evidence>
<dbReference type="InterPro" id="IPR036291">
    <property type="entry name" value="NAD(P)-bd_dom_sf"/>
</dbReference>
<dbReference type="CDD" id="cd05233">
    <property type="entry name" value="SDR_c"/>
    <property type="match status" value="1"/>
</dbReference>
<dbReference type="OrthoDB" id="417891at2759"/>
<organism evidence="3 4">
    <name type="scientific">Microdochium bolleyi</name>
    <dbReference type="NCBI Taxonomy" id="196109"/>
    <lineage>
        <taxon>Eukaryota</taxon>
        <taxon>Fungi</taxon>
        <taxon>Dikarya</taxon>
        <taxon>Ascomycota</taxon>
        <taxon>Pezizomycotina</taxon>
        <taxon>Sordariomycetes</taxon>
        <taxon>Xylariomycetidae</taxon>
        <taxon>Xylariales</taxon>
        <taxon>Microdochiaceae</taxon>
        <taxon>Microdochium</taxon>
    </lineage>
</organism>
<dbReference type="PROSITE" id="PS00061">
    <property type="entry name" value="ADH_SHORT"/>
    <property type="match status" value="1"/>
</dbReference>
<dbReference type="InterPro" id="IPR020904">
    <property type="entry name" value="Sc_DH/Rdtase_CS"/>
</dbReference>
<protein>
    <submittedName>
        <fullName evidence="3">Gluconate 5-dehydrogenase</fullName>
    </submittedName>
</protein>
<accession>A0A136IL49</accession>
<dbReference type="STRING" id="196109.A0A136IL49"/>
<dbReference type="Proteomes" id="UP000070501">
    <property type="component" value="Unassembled WGS sequence"/>
</dbReference>